<dbReference type="SMART" id="SM00418">
    <property type="entry name" value="HTH_ARSR"/>
    <property type="match status" value="1"/>
</dbReference>
<protein>
    <submittedName>
        <fullName evidence="5">ArsR family transcriptional regulator</fullName>
    </submittedName>
</protein>
<evidence type="ECO:0000256" key="2">
    <source>
        <dbReference type="ARBA" id="ARBA00023125"/>
    </source>
</evidence>
<dbReference type="EMBL" id="SIJB01000018">
    <property type="protein sequence ID" value="NBI28848.1"/>
    <property type="molecule type" value="Genomic_DNA"/>
</dbReference>
<gene>
    <name evidence="5" type="ORF">ERL59_07745</name>
</gene>
<evidence type="ECO:0000256" key="1">
    <source>
        <dbReference type="ARBA" id="ARBA00023015"/>
    </source>
</evidence>
<organism evidence="5 6">
    <name type="scientific">Chengkuizengella marina</name>
    <dbReference type="NCBI Taxonomy" id="2507566"/>
    <lineage>
        <taxon>Bacteria</taxon>
        <taxon>Bacillati</taxon>
        <taxon>Bacillota</taxon>
        <taxon>Bacilli</taxon>
        <taxon>Bacillales</taxon>
        <taxon>Paenibacillaceae</taxon>
        <taxon>Chengkuizengella</taxon>
    </lineage>
</organism>
<dbReference type="PROSITE" id="PS50987">
    <property type="entry name" value="HTH_ARSR_2"/>
    <property type="match status" value="1"/>
</dbReference>
<evidence type="ECO:0000313" key="5">
    <source>
        <dbReference type="EMBL" id="NBI28848.1"/>
    </source>
</evidence>
<dbReference type="InterPro" id="IPR011991">
    <property type="entry name" value="ArsR-like_HTH"/>
</dbReference>
<evidence type="ECO:0000313" key="6">
    <source>
        <dbReference type="Proteomes" id="UP000448943"/>
    </source>
</evidence>
<comment type="caution">
    <text evidence="5">The sequence shown here is derived from an EMBL/GenBank/DDBJ whole genome shotgun (WGS) entry which is preliminary data.</text>
</comment>
<dbReference type="GO" id="GO:0003700">
    <property type="term" value="F:DNA-binding transcription factor activity"/>
    <property type="evidence" value="ECO:0007669"/>
    <property type="project" value="InterPro"/>
</dbReference>
<sequence length="104" mass="11713">MEFNQYQNTAEMLKAIGHPVRLCIVIGLLKKESCHVSYLENCLKLPQSSVSTHLQKLRAAGIIVGKKKGLKVSYQLKDETIKNLVQNISLFIEPNATEDIFKRG</sequence>
<dbReference type="PANTHER" id="PTHR43132">
    <property type="entry name" value="ARSENICAL RESISTANCE OPERON REPRESSOR ARSR-RELATED"/>
    <property type="match status" value="1"/>
</dbReference>
<keyword evidence="6" id="KW-1185">Reference proteome</keyword>
<dbReference type="Pfam" id="PF01022">
    <property type="entry name" value="HTH_5"/>
    <property type="match status" value="1"/>
</dbReference>
<dbReference type="RefSeq" id="WP_160645644.1">
    <property type="nucleotide sequence ID" value="NZ_SIJB01000018.1"/>
</dbReference>
<dbReference type="NCBIfam" id="NF033788">
    <property type="entry name" value="HTH_metalloreg"/>
    <property type="match status" value="1"/>
</dbReference>
<dbReference type="PRINTS" id="PR00778">
    <property type="entry name" value="HTHARSR"/>
</dbReference>
<dbReference type="OrthoDB" id="9802016at2"/>
<dbReference type="InterPro" id="IPR051011">
    <property type="entry name" value="Metal_resp_trans_reg"/>
</dbReference>
<dbReference type="InterPro" id="IPR036390">
    <property type="entry name" value="WH_DNA-bd_sf"/>
</dbReference>
<dbReference type="AlphaFoldDB" id="A0A6N9Q2P7"/>
<keyword evidence="3" id="KW-0804">Transcription</keyword>
<keyword evidence="1" id="KW-0805">Transcription regulation</keyword>
<dbReference type="SUPFAM" id="SSF46785">
    <property type="entry name" value="Winged helix' DNA-binding domain"/>
    <property type="match status" value="1"/>
</dbReference>
<dbReference type="InterPro" id="IPR001845">
    <property type="entry name" value="HTH_ArsR_DNA-bd_dom"/>
</dbReference>
<dbReference type="CDD" id="cd00090">
    <property type="entry name" value="HTH_ARSR"/>
    <property type="match status" value="1"/>
</dbReference>
<dbReference type="GO" id="GO:0003677">
    <property type="term" value="F:DNA binding"/>
    <property type="evidence" value="ECO:0007669"/>
    <property type="project" value="UniProtKB-KW"/>
</dbReference>
<keyword evidence="2" id="KW-0238">DNA-binding</keyword>
<dbReference type="Proteomes" id="UP000448943">
    <property type="component" value="Unassembled WGS sequence"/>
</dbReference>
<accession>A0A6N9Q2P7</accession>
<name>A0A6N9Q2P7_9BACL</name>
<evidence type="ECO:0000256" key="3">
    <source>
        <dbReference type="ARBA" id="ARBA00023163"/>
    </source>
</evidence>
<reference evidence="5 6" key="1">
    <citation type="submission" date="2019-01" db="EMBL/GenBank/DDBJ databases">
        <title>Chengkuizengella sp. nov., isolated from deep-sea sediment of East Pacific Ocean.</title>
        <authorList>
            <person name="Yang J."/>
            <person name="Lai Q."/>
            <person name="Shao Z."/>
        </authorList>
    </citation>
    <scope>NUCLEOTIDE SEQUENCE [LARGE SCALE GENOMIC DNA]</scope>
    <source>
        <strain evidence="5 6">YPA3-1-1</strain>
    </source>
</reference>
<dbReference type="PANTHER" id="PTHR43132:SF2">
    <property type="entry name" value="ARSENICAL RESISTANCE OPERON REPRESSOR ARSR-RELATED"/>
    <property type="match status" value="1"/>
</dbReference>
<dbReference type="Gene3D" id="1.10.10.10">
    <property type="entry name" value="Winged helix-like DNA-binding domain superfamily/Winged helix DNA-binding domain"/>
    <property type="match status" value="1"/>
</dbReference>
<dbReference type="InterPro" id="IPR036388">
    <property type="entry name" value="WH-like_DNA-bd_sf"/>
</dbReference>
<evidence type="ECO:0000259" key="4">
    <source>
        <dbReference type="PROSITE" id="PS50987"/>
    </source>
</evidence>
<feature type="domain" description="HTH arsR-type" evidence="4">
    <location>
        <begin position="1"/>
        <end position="96"/>
    </location>
</feature>
<proteinExistence type="predicted"/>